<organism evidence="3 4">
    <name type="scientific">Providencia heimbachae ATCC 35613</name>
    <dbReference type="NCBI Taxonomy" id="1354272"/>
    <lineage>
        <taxon>Bacteria</taxon>
        <taxon>Pseudomonadati</taxon>
        <taxon>Pseudomonadota</taxon>
        <taxon>Gammaproteobacteria</taxon>
        <taxon>Enterobacterales</taxon>
        <taxon>Morganellaceae</taxon>
        <taxon>Providencia</taxon>
    </lineage>
</organism>
<dbReference type="InterPro" id="IPR032247">
    <property type="entry name" value="DUF4822"/>
</dbReference>
<evidence type="ECO:0000259" key="2">
    <source>
        <dbReference type="Pfam" id="PF16103"/>
    </source>
</evidence>
<dbReference type="Proteomes" id="UP000078224">
    <property type="component" value="Unassembled WGS sequence"/>
</dbReference>
<dbReference type="Pfam" id="PF16103">
    <property type="entry name" value="DUF4822"/>
    <property type="match status" value="1"/>
</dbReference>
<comment type="caution">
    <text evidence="3">The sequence shown here is derived from an EMBL/GenBank/DDBJ whole genome shotgun (WGS) entry which is preliminary data.</text>
</comment>
<dbReference type="EMBL" id="LXEW01000046">
    <property type="protein sequence ID" value="OAT48739.1"/>
    <property type="molecule type" value="Genomic_DNA"/>
</dbReference>
<dbReference type="AlphaFoldDB" id="A0A1B7JLF0"/>
<evidence type="ECO:0000256" key="1">
    <source>
        <dbReference type="SAM" id="SignalP"/>
    </source>
</evidence>
<dbReference type="PATRIC" id="fig|1354272.4.peg.3308"/>
<sequence length="159" mass="17883">MKKLLVPTLLAVVSTMSFNIQAASAPTESQKEAVKSNLNTYEQIMVGKVWETTGAQDQDKKAVSADDKQVANFFGLAEYYPDGTFNMTTFDGKPKMKGDWSFGEDGKTRSLTAKDDKGDVLFTRVVENVTVTPEEYTYRIYPEQGNKNKYFDIVHKVKE</sequence>
<accession>A0A1B7JLF0</accession>
<keyword evidence="1" id="KW-0732">Signal</keyword>
<dbReference type="Gene3D" id="2.40.128.540">
    <property type="entry name" value="Domain of unknown function DUF4822"/>
    <property type="match status" value="1"/>
</dbReference>
<dbReference type="RefSeq" id="WP_068445853.1">
    <property type="nucleotide sequence ID" value="NZ_LXEW01000046.1"/>
</dbReference>
<feature type="signal peptide" evidence="1">
    <location>
        <begin position="1"/>
        <end position="22"/>
    </location>
</feature>
<proteinExistence type="predicted"/>
<keyword evidence="4" id="KW-1185">Reference proteome</keyword>
<protein>
    <recommendedName>
        <fullName evidence="2">DUF4822 domain-containing protein</fullName>
    </recommendedName>
</protein>
<gene>
    <name evidence="3" type="ORF">M998_3240</name>
</gene>
<dbReference type="OrthoDB" id="6455006at2"/>
<reference evidence="3 4" key="1">
    <citation type="submission" date="2016-04" db="EMBL/GenBank/DDBJ databases">
        <title>ATOL: Assembling a taxonomically balanced genome-scale reconstruction of the evolutionary history of the Enterobacteriaceae.</title>
        <authorList>
            <person name="Plunkett G.III."/>
            <person name="Neeno-Eckwall E.C."/>
            <person name="Glasner J.D."/>
            <person name="Perna N.T."/>
        </authorList>
    </citation>
    <scope>NUCLEOTIDE SEQUENCE [LARGE SCALE GENOMIC DNA]</scope>
    <source>
        <strain evidence="3 4">ATCC 35613</strain>
    </source>
</reference>
<feature type="domain" description="DUF4822" evidence="2">
    <location>
        <begin position="43"/>
        <end position="157"/>
    </location>
</feature>
<evidence type="ECO:0000313" key="3">
    <source>
        <dbReference type="EMBL" id="OAT48739.1"/>
    </source>
</evidence>
<evidence type="ECO:0000313" key="4">
    <source>
        <dbReference type="Proteomes" id="UP000078224"/>
    </source>
</evidence>
<name>A0A1B7JLF0_9GAMM</name>
<feature type="chain" id="PRO_5008595269" description="DUF4822 domain-containing protein" evidence="1">
    <location>
        <begin position="23"/>
        <end position="159"/>
    </location>
</feature>